<keyword evidence="1" id="KW-0812">Transmembrane</keyword>
<evidence type="ECO:0000313" key="3">
    <source>
        <dbReference type="Proteomes" id="UP000800041"/>
    </source>
</evidence>
<keyword evidence="1" id="KW-1133">Transmembrane helix</keyword>
<name>A0A6G1GPC4_9PEZI</name>
<organism evidence="2 3">
    <name type="scientific">Aulographum hederae CBS 113979</name>
    <dbReference type="NCBI Taxonomy" id="1176131"/>
    <lineage>
        <taxon>Eukaryota</taxon>
        <taxon>Fungi</taxon>
        <taxon>Dikarya</taxon>
        <taxon>Ascomycota</taxon>
        <taxon>Pezizomycotina</taxon>
        <taxon>Dothideomycetes</taxon>
        <taxon>Pleosporomycetidae</taxon>
        <taxon>Aulographales</taxon>
        <taxon>Aulographaceae</taxon>
    </lineage>
</organism>
<accession>A0A6G1GPC4</accession>
<keyword evidence="3" id="KW-1185">Reference proteome</keyword>
<dbReference type="AlphaFoldDB" id="A0A6G1GPC4"/>
<reference evidence="2" key="1">
    <citation type="journal article" date="2020" name="Stud. Mycol.">
        <title>101 Dothideomycetes genomes: a test case for predicting lifestyles and emergence of pathogens.</title>
        <authorList>
            <person name="Haridas S."/>
            <person name="Albert R."/>
            <person name="Binder M."/>
            <person name="Bloem J."/>
            <person name="Labutti K."/>
            <person name="Salamov A."/>
            <person name="Andreopoulos B."/>
            <person name="Baker S."/>
            <person name="Barry K."/>
            <person name="Bills G."/>
            <person name="Bluhm B."/>
            <person name="Cannon C."/>
            <person name="Castanera R."/>
            <person name="Culley D."/>
            <person name="Daum C."/>
            <person name="Ezra D."/>
            <person name="Gonzalez J."/>
            <person name="Henrissat B."/>
            <person name="Kuo A."/>
            <person name="Liang C."/>
            <person name="Lipzen A."/>
            <person name="Lutzoni F."/>
            <person name="Magnuson J."/>
            <person name="Mondo S."/>
            <person name="Nolan M."/>
            <person name="Ohm R."/>
            <person name="Pangilinan J."/>
            <person name="Park H.-J."/>
            <person name="Ramirez L."/>
            <person name="Alfaro M."/>
            <person name="Sun H."/>
            <person name="Tritt A."/>
            <person name="Yoshinaga Y."/>
            <person name="Zwiers L.-H."/>
            <person name="Turgeon B."/>
            <person name="Goodwin S."/>
            <person name="Spatafora J."/>
            <person name="Crous P."/>
            <person name="Grigoriev I."/>
        </authorList>
    </citation>
    <scope>NUCLEOTIDE SEQUENCE</scope>
    <source>
        <strain evidence="2">CBS 113979</strain>
    </source>
</reference>
<gene>
    <name evidence="2" type="ORF">K402DRAFT_191977</name>
</gene>
<dbReference type="EMBL" id="ML977182">
    <property type="protein sequence ID" value="KAF1982664.1"/>
    <property type="molecule type" value="Genomic_DNA"/>
</dbReference>
<proteinExistence type="predicted"/>
<keyword evidence="1" id="KW-0472">Membrane</keyword>
<protein>
    <submittedName>
        <fullName evidence="2">Uncharacterized protein</fullName>
    </submittedName>
</protein>
<sequence length="140" mass="16146">MGGGIRTTYPTLASLPSLFRPLVSYFFESFTWLVYPRATRRSTRKTCPMLFPFDLRPHTISPLLFSSMYSRFLTLPSGSSSSSSSLPLCHSTTIHTITSIWYICGCDCDTVYMQTSFPLFLFSLTPFFFLFLFLFLFLFR</sequence>
<evidence type="ECO:0000313" key="2">
    <source>
        <dbReference type="EMBL" id="KAF1982664.1"/>
    </source>
</evidence>
<feature type="transmembrane region" description="Helical" evidence="1">
    <location>
        <begin position="119"/>
        <end position="139"/>
    </location>
</feature>
<evidence type="ECO:0000256" key="1">
    <source>
        <dbReference type="SAM" id="Phobius"/>
    </source>
</evidence>
<dbReference type="Proteomes" id="UP000800041">
    <property type="component" value="Unassembled WGS sequence"/>
</dbReference>